<feature type="domain" description="HTH tetR-type" evidence="3">
    <location>
        <begin position="21"/>
        <end position="81"/>
    </location>
</feature>
<name>A0A7W9BUY3_9SPHN</name>
<sequence length="227" mass="24656">MTARSPAKLKPRKMPIQARSQATIEAIFEATIQVLLQGGARALTTNRIAEKAGVSIGTLYQYFPGKEALLYALVGRHLDKAGEAVERACRVHGGMSLADCADLFVDAYIDAKAGDVAVSRALYHASTELDMQDLGAAMLARLHQAVRGLLEHAHGGQPETLDTIVFSWVAVVTGGTRVLFEQDGTIERLPAFRAQLKLMSRAYLDILGTSDMRTDHTRNGECYLAKT</sequence>
<evidence type="ECO:0000313" key="4">
    <source>
        <dbReference type="EMBL" id="MBB5730374.1"/>
    </source>
</evidence>
<proteinExistence type="predicted"/>
<protein>
    <submittedName>
        <fullName evidence="4">AcrR family transcriptional regulator</fullName>
    </submittedName>
</protein>
<dbReference type="InterPro" id="IPR050109">
    <property type="entry name" value="HTH-type_TetR-like_transc_reg"/>
</dbReference>
<dbReference type="OrthoDB" id="9808189at2"/>
<keyword evidence="5" id="KW-1185">Reference proteome</keyword>
<dbReference type="InterPro" id="IPR041669">
    <property type="entry name" value="TetR_C_15"/>
</dbReference>
<accession>A0A7W9BUY3</accession>
<dbReference type="PROSITE" id="PS50977">
    <property type="entry name" value="HTH_TETR_2"/>
    <property type="match status" value="1"/>
</dbReference>
<reference evidence="4 5" key="1">
    <citation type="submission" date="2020-08" db="EMBL/GenBank/DDBJ databases">
        <title>Genomic Encyclopedia of Type Strains, Phase IV (KMG-IV): sequencing the most valuable type-strain genomes for metagenomic binning, comparative biology and taxonomic classification.</title>
        <authorList>
            <person name="Goeker M."/>
        </authorList>
    </citation>
    <scope>NUCLEOTIDE SEQUENCE [LARGE SCALE GENOMIC DNA]</scope>
    <source>
        <strain evidence="4 5">DSM 103336</strain>
    </source>
</reference>
<dbReference type="PANTHER" id="PTHR30055">
    <property type="entry name" value="HTH-TYPE TRANSCRIPTIONAL REGULATOR RUTR"/>
    <property type="match status" value="1"/>
</dbReference>
<dbReference type="GO" id="GO:0003700">
    <property type="term" value="F:DNA-binding transcription factor activity"/>
    <property type="evidence" value="ECO:0007669"/>
    <property type="project" value="TreeGrafter"/>
</dbReference>
<comment type="caution">
    <text evidence="4">The sequence shown here is derived from an EMBL/GenBank/DDBJ whole genome shotgun (WGS) entry which is preliminary data.</text>
</comment>
<dbReference type="PANTHER" id="PTHR30055:SF201">
    <property type="entry name" value="TRANSCRIPTIONAL REGULATORY PROTEIN"/>
    <property type="match status" value="1"/>
</dbReference>
<dbReference type="EMBL" id="JACIJR010000007">
    <property type="protein sequence ID" value="MBB5730374.1"/>
    <property type="molecule type" value="Genomic_DNA"/>
</dbReference>
<gene>
    <name evidence="4" type="ORF">FHS99_002877</name>
</gene>
<dbReference type="Proteomes" id="UP000546701">
    <property type="component" value="Unassembled WGS sequence"/>
</dbReference>
<evidence type="ECO:0000259" key="3">
    <source>
        <dbReference type="PROSITE" id="PS50977"/>
    </source>
</evidence>
<dbReference type="Pfam" id="PF00440">
    <property type="entry name" value="TetR_N"/>
    <property type="match status" value="1"/>
</dbReference>
<dbReference type="Pfam" id="PF17918">
    <property type="entry name" value="TetR_C_15"/>
    <property type="match status" value="1"/>
</dbReference>
<dbReference type="PRINTS" id="PR00455">
    <property type="entry name" value="HTHTETR"/>
</dbReference>
<evidence type="ECO:0000256" key="1">
    <source>
        <dbReference type="ARBA" id="ARBA00023125"/>
    </source>
</evidence>
<feature type="DNA-binding region" description="H-T-H motif" evidence="2">
    <location>
        <begin position="44"/>
        <end position="63"/>
    </location>
</feature>
<dbReference type="InterPro" id="IPR009057">
    <property type="entry name" value="Homeodomain-like_sf"/>
</dbReference>
<evidence type="ECO:0000256" key="2">
    <source>
        <dbReference type="PROSITE-ProRule" id="PRU00335"/>
    </source>
</evidence>
<dbReference type="Gene3D" id="1.10.357.10">
    <property type="entry name" value="Tetracycline Repressor, domain 2"/>
    <property type="match status" value="1"/>
</dbReference>
<dbReference type="InterPro" id="IPR001647">
    <property type="entry name" value="HTH_TetR"/>
</dbReference>
<dbReference type="GO" id="GO:0000976">
    <property type="term" value="F:transcription cis-regulatory region binding"/>
    <property type="evidence" value="ECO:0007669"/>
    <property type="project" value="TreeGrafter"/>
</dbReference>
<dbReference type="AlphaFoldDB" id="A0A7W9BUY3"/>
<dbReference type="RefSeq" id="WP_157177096.1">
    <property type="nucleotide sequence ID" value="NZ_JACIJR010000007.1"/>
</dbReference>
<keyword evidence="1 2" id="KW-0238">DNA-binding</keyword>
<organism evidence="4 5">
    <name type="scientific">Sphingomonas prati</name>
    <dbReference type="NCBI Taxonomy" id="1843237"/>
    <lineage>
        <taxon>Bacteria</taxon>
        <taxon>Pseudomonadati</taxon>
        <taxon>Pseudomonadota</taxon>
        <taxon>Alphaproteobacteria</taxon>
        <taxon>Sphingomonadales</taxon>
        <taxon>Sphingomonadaceae</taxon>
        <taxon>Sphingomonas</taxon>
    </lineage>
</organism>
<dbReference type="SUPFAM" id="SSF46689">
    <property type="entry name" value="Homeodomain-like"/>
    <property type="match status" value="1"/>
</dbReference>
<evidence type="ECO:0000313" key="5">
    <source>
        <dbReference type="Proteomes" id="UP000546701"/>
    </source>
</evidence>